<accession>A0A1I4NDD0</accession>
<reference evidence="3" key="1">
    <citation type="submission" date="2016-10" db="EMBL/GenBank/DDBJ databases">
        <authorList>
            <person name="Varghese N."/>
            <person name="Submissions S."/>
        </authorList>
    </citation>
    <scope>NUCLEOTIDE SEQUENCE [LARGE SCALE GENOMIC DNA]</scope>
    <source>
        <strain evidence="3">BL36</strain>
    </source>
</reference>
<dbReference type="AlphaFoldDB" id="A0A1I4NDD0"/>
<evidence type="ECO:0008006" key="4">
    <source>
        <dbReference type="Google" id="ProtNLM"/>
    </source>
</evidence>
<sequence>MLDRRRAPRTVLNETGSISVDEHRSLPCIVYDRSLDGVRIALPEAEIVPDRFVLSIDASREILICRAVWRKAEEIGATTDEPETGRAGRPSLRREPAPV</sequence>
<dbReference type="EMBL" id="FOTK01000020">
    <property type="protein sequence ID" value="SFM13534.1"/>
    <property type="molecule type" value="Genomic_DNA"/>
</dbReference>
<gene>
    <name evidence="2" type="ORF">SAMN05192568_102072</name>
</gene>
<feature type="region of interest" description="Disordered" evidence="1">
    <location>
        <begin position="75"/>
        <end position="99"/>
    </location>
</feature>
<evidence type="ECO:0000313" key="3">
    <source>
        <dbReference type="Proteomes" id="UP000199048"/>
    </source>
</evidence>
<dbReference type="SUPFAM" id="SSF141371">
    <property type="entry name" value="PilZ domain-like"/>
    <property type="match status" value="1"/>
</dbReference>
<organism evidence="2 3">
    <name type="scientific">Methylobacterium pseudosasicola</name>
    <dbReference type="NCBI Taxonomy" id="582667"/>
    <lineage>
        <taxon>Bacteria</taxon>
        <taxon>Pseudomonadati</taxon>
        <taxon>Pseudomonadota</taxon>
        <taxon>Alphaproteobacteria</taxon>
        <taxon>Hyphomicrobiales</taxon>
        <taxon>Methylobacteriaceae</taxon>
        <taxon>Methylobacterium</taxon>
    </lineage>
</organism>
<proteinExistence type="predicted"/>
<evidence type="ECO:0000256" key="1">
    <source>
        <dbReference type="SAM" id="MobiDB-lite"/>
    </source>
</evidence>
<name>A0A1I4NDD0_9HYPH</name>
<dbReference type="OrthoDB" id="8448675at2"/>
<evidence type="ECO:0000313" key="2">
    <source>
        <dbReference type="EMBL" id="SFM13534.1"/>
    </source>
</evidence>
<dbReference type="Proteomes" id="UP000199048">
    <property type="component" value="Unassembled WGS sequence"/>
</dbReference>
<protein>
    <recommendedName>
        <fullName evidence="4">PilZ domain-containing protein</fullName>
    </recommendedName>
</protein>
<keyword evidence="3" id="KW-1185">Reference proteome</keyword>